<comment type="caution">
    <text evidence="2">The sequence shown here is derived from an EMBL/GenBank/DDBJ whole genome shotgun (WGS) entry which is preliminary data.</text>
</comment>
<evidence type="ECO:0000256" key="1">
    <source>
        <dbReference type="SAM" id="MobiDB-lite"/>
    </source>
</evidence>
<name>A0ABU0BSN9_9HYPH</name>
<dbReference type="EMBL" id="JAUSVF010000001">
    <property type="protein sequence ID" value="MDQ0320661.1"/>
    <property type="molecule type" value="Genomic_DNA"/>
</dbReference>
<protein>
    <recommendedName>
        <fullName evidence="4">Transposase</fullName>
    </recommendedName>
</protein>
<accession>A0ABU0BSN9</accession>
<evidence type="ECO:0008006" key="4">
    <source>
        <dbReference type="Google" id="ProtNLM"/>
    </source>
</evidence>
<evidence type="ECO:0000313" key="3">
    <source>
        <dbReference type="Proteomes" id="UP001230207"/>
    </source>
</evidence>
<feature type="compositionally biased region" description="Basic and acidic residues" evidence="1">
    <location>
        <begin position="16"/>
        <end position="27"/>
    </location>
</feature>
<gene>
    <name evidence="2" type="ORF">QO002_002799</name>
</gene>
<feature type="region of interest" description="Disordered" evidence="1">
    <location>
        <begin position="1"/>
        <end position="29"/>
    </location>
</feature>
<sequence length="92" mass="10301">MLARTSIADSSAFSKRAHDDDDREQAPVHRASADGVLALKSINDKRLLSIPRLFRAGKSRHYLPDTPELLRSLIIKSIQSRCAGFTEDFKGY</sequence>
<proteinExistence type="predicted"/>
<keyword evidence="3" id="KW-1185">Reference proteome</keyword>
<organism evidence="2 3">
    <name type="scientific">Pararhizobium capsulatum DSM 1112</name>
    <dbReference type="NCBI Taxonomy" id="1121113"/>
    <lineage>
        <taxon>Bacteria</taxon>
        <taxon>Pseudomonadati</taxon>
        <taxon>Pseudomonadota</taxon>
        <taxon>Alphaproteobacteria</taxon>
        <taxon>Hyphomicrobiales</taxon>
        <taxon>Rhizobiaceae</taxon>
        <taxon>Rhizobium/Agrobacterium group</taxon>
        <taxon>Pararhizobium</taxon>
    </lineage>
</organism>
<evidence type="ECO:0000313" key="2">
    <source>
        <dbReference type="EMBL" id="MDQ0320661.1"/>
    </source>
</evidence>
<reference evidence="2 3" key="1">
    <citation type="submission" date="2023-07" db="EMBL/GenBank/DDBJ databases">
        <title>Genomic Encyclopedia of Type Strains, Phase IV (KMG-IV): sequencing the most valuable type-strain genomes for metagenomic binning, comparative biology and taxonomic classification.</title>
        <authorList>
            <person name="Goeker M."/>
        </authorList>
    </citation>
    <scope>NUCLEOTIDE SEQUENCE [LARGE SCALE GENOMIC DNA]</scope>
    <source>
        <strain evidence="2 3">DSM 1112</strain>
    </source>
</reference>
<dbReference type="Proteomes" id="UP001230207">
    <property type="component" value="Unassembled WGS sequence"/>
</dbReference>